<sequence>MKNNNRKLDQCLNCGLELSPDTNFCPNCGQENKDQKVSIFTFVQDFISNYLNFETVFFQTLPAFFLHPGRLTITFNEGKRRKYIHPIRLYLISSLFYFFIAALAIPNDVVDQFMTGTLSPEKIDQSTGGMVKFNMDAGKALDSLNRTGELDELKKLGISMDSATIKLDNIEKFNQAVEDTISQGKSDWRELRRLSVDPEISDSAFDSAISKTSFDILVGLDSEQRRRFVANSSLFISSAVQNLPLMMFILLPFFAFLLWIINYRSKKFYVEHLIHGLHLHSFAYIVYGLAILWIVKVEIGIALIFIASFIWVTTYTYLSMKNVSKQGWFKTLLKLWILGFFYFTVLMSAVTLELYISLITF</sequence>
<dbReference type="RefSeq" id="WP_206586261.1">
    <property type="nucleotide sequence ID" value="NZ_JAFKCU010000002.1"/>
</dbReference>
<feature type="transmembrane region" description="Helical" evidence="1">
    <location>
        <begin position="273"/>
        <end position="295"/>
    </location>
</feature>
<dbReference type="EMBL" id="JAFKCU010000002">
    <property type="protein sequence ID" value="MBN7815601.1"/>
    <property type="molecule type" value="Genomic_DNA"/>
</dbReference>
<evidence type="ECO:0000256" key="1">
    <source>
        <dbReference type="SAM" id="Phobius"/>
    </source>
</evidence>
<comment type="caution">
    <text evidence="2">The sequence shown here is derived from an EMBL/GenBank/DDBJ whole genome shotgun (WGS) entry which is preliminary data.</text>
</comment>
<gene>
    <name evidence="2" type="ORF">J0A69_09185</name>
</gene>
<evidence type="ECO:0000313" key="2">
    <source>
        <dbReference type="EMBL" id="MBN7815601.1"/>
    </source>
</evidence>
<keyword evidence="1" id="KW-0812">Transmembrane</keyword>
<proteinExistence type="predicted"/>
<feature type="transmembrane region" description="Helical" evidence="1">
    <location>
        <begin position="332"/>
        <end position="356"/>
    </location>
</feature>
<keyword evidence="1" id="KW-0472">Membrane</keyword>
<dbReference type="Pfam" id="PF12412">
    <property type="entry name" value="DUF3667"/>
    <property type="match status" value="1"/>
</dbReference>
<feature type="transmembrane region" description="Helical" evidence="1">
    <location>
        <begin position="87"/>
        <end position="105"/>
    </location>
</feature>
<name>A0ABS3CES2_9BACT</name>
<feature type="transmembrane region" description="Helical" evidence="1">
    <location>
        <begin position="243"/>
        <end position="261"/>
    </location>
</feature>
<protein>
    <submittedName>
        <fullName evidence="2">DUF3667 domain-containing protein</fullName>
    </submittedName>
</protein>
<organism evidence="2 3">
    <name type="scientific">Algoriphagus pacificus</name>
    <dbReference type="NCBI Taxonomy" id="2811234"/>
    <lineage>
        <taxon>Bacteria</taxon>
        <taxon>Pseudomonadati</taxon>
        <taxon>Bacteroidota</taxon>
        <taxon>Cytophagia</taxon>
        <taxon>Cytophagales</taxon>
        <taxon>Cyclobacteriaceae</taxon>
        <taxon>Algoriphagus</taxon>
    </lineage>
</organism>
<accession>A0ABS3CES2</accession>
<reference evidence="2 3" key="1">
    <citation type="submission" date="2021-03" db="EMBL/GenBank/DDBJ databases">
        <title>novel species isolated from a fishpond in China.</title>
        <authorList>
            <person name="Lu H."/>
            <person name="Cai Z."/>
        </authorList>
    </citation>
    <scope>NUCLEOTIDE SEQUENCE [LARGE SCALE GENOMIC DNA]</scope>
    <source>
        <strain evidence="2 3">YJ13C</strain>
    </source>
</reference>
<evidence type="ECO:0000313" key="3">
    <source>
        <dbReference type="Proteomes" id="UP000664480"/>
    </source>
</evidence>
<dbReference type="Proteomes" id="UP000664480">
    <property type="component" value="Unassembled WGS sequence"/>
</dbReference>
<feature type="transmembrane region" description="Helical" evidence="1">
    <location>
        <begin position="301"/>
        <end position="320"/>
    </location>
</feature>
<dbReference type="InterPro" id="IPR022134">
    <property type="entry name" value="DUF3667"/>
</dbReference>
<keyword evidence="3" id="KW-1185">Reference proteome</keyword>
<keyword evidence="1" id="KW-1133">Transmembrane helix</keyword>